<dbReference type="Pfam" id="PF24877">
    <property type="entry name" value="ILV_EDD_C"/>
    <property type="match status" value="1"/>
</dbReference>
<evidence type="ECO:0000256" key="8">
    <source>
        <dbReference type="ARBA" id="ARBA00023014"/>
    </source>
</evidence>
<dbReference type="InterPro" id="IPR004404">
    <property type="entry name" value="DihydroxyA_deHydtase"/>
</dbReference>
<dbReference type="PANTHER" id="PTHR21000:SF5">
    <property type="entry name" value="DIHYDROXY-ACID DEHYDRATASE, MITOCHONDRIAL"/>
    <property type="match status" value="1"/>
</dbReference>
<dbReference type="EC" id="4.2.1.9" evidence="14"/>
<evidence type="ECO:0000256" key="10">
    <source>
        <dbReference type="ARBA" id="ARBA00023304"/>
    </source>
</evidence>
<evidence type="ECO:0000256" key="2">
    <source>
        <dbReference type="ARBA" id="ARBA00006486"/>
    </source>
</evidence>
<feature type="domain" description="Dihydroxy-acid/6-phosphogluconate dehydratase N-terminal" evidence="17">
    <location>
        <begin position="68"/>
        <end position="396"/>
    </location>
</feature>
<evidence type="ECO:0000256" key="16">
    <source>
        <dbReference type="ARBA" id="ARBA00052865"/>
    </source>
</evidence>
<comment type="pathway">
    <text evidence="12">Amino-acid biosynthesis; L-valine biosynthesis; L-valine from pyruvate: step 3/4.</text>
</comment>
<keyword evidence="4" id="KW-0001">2Fe-2S</keyword>
<keyword evidence="6" id="KW-0460">Magnesium</keyword>
<evidence type="ECO:0000313" key="19">
    <source>
        <dbReference type="EMBL" id="CEH12133.1"/>
    </source>
</evidence>
<evidence type="ECO:0000313" key="20">
    <source>
        <dbReference type="Proteomes" id="UP000054845"/>
    </source>
</evidence>
<dbReference type="GO" id="GO:0009097">
    <property type="term" value="P:isoleucine biosynthetic process"/>
    <property type="evidence" value="ECO:0007669"/>
    <property type="project" value="UniProtKB-UniPathway"/>
</dbReference>
<comment type="cofactor">
    <cofactor evidence="1">
        <name>Mg(2+)</name>
        <dbReference type="ChEBI" id="CHEBI:18420"/>
    </cofactor>
</comment>
<evidence type="ECO:0000256" key="6">
    <source>
        <dbReference type="ARBA" id="ARBA00022842"/>
    </source>
</evidence>
<dbReference type="InterPro" id="IPR042096">
    <property type="entry name" value="Dihydro-acid_dehy_C"/>
</dbReference>
<keyword evidence="9" id="KW-0456">Lyase</keyword>
<dbReference type="UniPathway" id="UPA00049">
    <property type="reaction ID" value="UER00061"/>
</dbReference>
<dbReference type="AlphaFoldDB" id="A0A0P1B952"/>
<dbReference type="Pfam" id="PF00920">
    <property type="entry name" value="ILVD_EDD_N"/>
    <property type="match status" value="1"/>
</dbReference>
<evidence type="ECO:0000256" key="7">
    <source>
        <dbReference type="ARBA" id="ARBA00023004"/>
    </source>
</evidence>
<dbReference type="InterPro" id="IPR056740">
    <property type="entry name" value="ILV_EDD_C"/>
</dbReference>
<evidence type="ECO:0000256" key="4">
    <source>
        <dbReference type="ARBA" id="ARBA00022714"/>
    </source>
</evidence>
<dbReference type="NCBIfam" id="TIGR00110">
    <property type="entry name" value="ilvD"/>
    <property type="match status" value="1"/>
</dbReference>
<evidence type="ECO:0000256" key="12">
    <source>
        <dbReference type="ARBA" id="ARBA00029436"/>
    </source>
</evidence>
<evidence type="ECO:0000259" key="17">
    <source>
        <dbReference type="Pfam" id="PF00920"/>
    </source>
</evidence>
<dbReference type="GO" id="GO:0009099">
    <property type="term" value="P:L-valine biosynthetic process"/>
    <property type="evidence" value="ECO:0007669"/>
    <property type="project" value="UniProtKB-UniPathway"/>
</dbReference>
<dbReference type="InterPro" id="IPR020558">
    <property type="entry name" value="DiOHA_6PGluconate_deHydtase_CS"/>
</dbReference>
<dbReference type="EMBL" id="CCYA01000118">
    <property type="protein sequence ID" value="CEH12133.1"/>
    <property type="molecule type" value="Genomic_DNA"/>
</dbReference>
<proteinExistence type="inferred from homology"/>
<dbReference type="PROSITE" id="PS00886">
    <property type="entry name" value="ILVD_EDD_1"/>
    <property type="match status" value="1"/>
</dbReference>
<organism evidence="19 20">
    <name type="scientific">Ceraceosorus bombacis</name>
    <dbReference type="NCBI Taxonomy" id="401625"/>
    <lineage>
        <taxon>Eukaryota</taxon>
        <taxon>Fungi</taxon>
        <taxon>Dikarya</taxon>
        <taxon>Basidiomycota</taxon>
        <taxon>Ustilaginomycotina</taxon>
        <taxon>Exobasidiomycetes</taxon>
        <taxon>Ceraceosorales</taxon>
        <taxon>Ceraceosoraceae</taxon>
        <taxon>Ceraceosorus</taxon>
    </lineage>
</organism>
<dbReference type="UniPathway" id="UPA00047">
    <property type="reaction ID" value="UER00057"/>
</dbReference>
<keyword evidence="10" id="KW-0100">Branched-chain amino acid biosynthesis</keyword>
<dbReference type="GO" id="GO:0046872">
    <property type="term" value="F:metal ion binding"/>
    <property type="evidence" value="ECO:0007669"/>
    <property type="project" value="UniProtKB-KW"/>
</dbReference>
<name>A0A0P1B952_9BASI</name>
<dbReference type="InterPro" id="IPR000581">
    <property type="entry name" value="ILV_EDD_N"/>
</dbReference>
<protein>
    <recommendedName>
        <fullName evidence="14">dihydroxy-acid dehydratase</fullName>
        <ecNumber evidence="14">4.2.1.9</ecNumber>
    </recommendedName>
</protein>
<evidence type="ECO:0000256" key="9">
    <source>
        <dbReference type="ARBA" id="ARBA00023239"/>
    </source>
</evidence>
<dbReference type="FunFam" id="3.50.30.80:FF:000001">
    <property type="entry name" value="Dihydroxy-acid dehydratase"/>
    <property type="match status" value="1"/>
</dbReference>
<keyword evidence="8" id="KW-0411">Iron-sulfur</keyword>
<evidence type="ECO:0000256" key="14">
    <source>
        <dbReference type="ARBA" id="ARBA00029490"/>
    </source>
</evidence>
<keyword evidence="3" id="KW-0028">Amino-acid biosynthesis</keyword>
<dbReference type="PROSITE" id="PS00887">
    <property type="entry name" value="ILVD_EDD_2"/>
    <property type="match status" value="1"/>
</dbReference>
<dbReference type="SUPFAM" id="SSF143975">
    <property type="entry name" value="IlvD/EDD N-terminal domain-like"/>
    <property type="match status" value="1"/>
</dbReference>
<comment type="catalytic activity">
    <reaction evidence="11">
        <text>(2R)-2,3-dihydroxy-3-methylbutanoate = 3-methyl-2-oxobutanoate + H2O</text>
        <dbReference type="Rhea" id="RHEA:24809"/>
        <dbReference type="ChEBI" id="CHEBI:11851"/>
        <dbReference type="ChEBI" id="CHEBI:15377"/>
        <dbReference type="ChEBI" id="CHEBI:49072"/>
        <dbReference type="EC" id="4.2.1.9"/>
    </reaction>
    <physiologicalReaction direction="left-to-right" evidence="11">
        <dbReference type="Rhea" id="RHEA:24810"/>
    </physiologicalReaction>
</comment>
<sequence>MAFAEVDIKSTRPVGSSAGFGAVAGAGANAPSGQILNKYSRLITQSEARGASQAMLHAAGLTVEDLDKPQVGISSVWWEGNPCNMHLRTFGDAIKKSCQEAGLVGLQFNTIGISDAISMGTPGMRYSLASREVIADSIEAVTMGQYYDANISVVGCDKNPPGALIAAMRHNRPTLLVWGGTIAGGRHTIDVPGMQRKAGDVCQISDNFEAAGAYAVGKITNEQRLNIVRKSCPGPGACGGIYTANSFATFLEVAGVCLPGTAATPATHGDKLKECARIGAAMRRMLELDIKPKDILTREAFINGLVMNCVIGGSTNLVLHLIAIAKTGGVDLTIDDFQRITDRTPFLADMKPSGKYVMEDLFRIGGIAPLIKYIATETNLLNLDVMTCTGKTLRENLADVEPMRFDNQDVIRPLSNPIKATGHLTIMRGNLCPGGAVAKLTGKEGTEFTGTAICFDQEEGVMRAIGQGKVKPGSIIIIRYVGPRGAPGMPEQLESTAAVMGAGLGKSTALITDGRFSGASHGFCVGHVVPEAINGGPIALVEDGDKVTISAAAKEITIHVAEDVLAQRRAAWEADASKKQLKVKSGMLYKYAATVSDASQGAVTDFF</sequence>
<evidence type="ECO:0000256" key="11">
    <source>
        <dbReference type="ARBA" id="ARBA00029304"/>
    </source>
</evidence>
<comment type="catalytic activity">
    <reaction evidence="16">
        <text>(2R,3R)-2,3-dihydroxy-3-methylpentanoate = (S)-3-methyl-2-oxopentanoate + H2O</text>
        <dbReference type="Rhea" id="RHEA:27694"/>
        <dbReference type="ChEBI" id="CHEBI:15377"/>
        <dbReference type="ChEBI" id="CHEBI:35146"/>
        <dbReference type="ChEBI" id="CHEBI:49258"/>
        <dbReference type="EC" id="4.2.1.9"/>
    </reaction>
    <physiologicalReaction direction="left-to-right" evidence="16">
        <dbReference type="Rhea" id="RHEA:27695"/>
    </physiologicalReaction>
</comment>
<reference evidence="20" key="1">
    <citation type="submission" date="2014-09" db="EMBL/GenBank/DDBJ databases">
        <authorList>
            <person name="Sharma Rahul"/>
            <person name="Thines Marco"/>
        </authorList>
    </citation>
    <scope>NUCLEOTIDE SEQUENCE [LARGE SCALE GENOMIC DNA]</scope>
</reference>
<dbReference type="NCBIfam" id="NF002068">
    <property type="entry name" value="PRK00911.1"/>
    <property type="match status" value="1"/>
</dbReference>
<dbReference type="SUPFAM" id="SSF52016">
    <property type="entry name" value="LeuD/IlvD-like"/>
    <property type="match status" value="1"/>
</dbReference>
<evidence type="ECO:0000256" key="13">
    <source>
        <dbReference type="ARBA" id="ARBA00029437"/>
    </source>
</evidence>
<feature type="domain" description="Dihydroxy-acid/6-phosphogluconate dehydratase C-terminal" evidence="18">
    <location>
        <begin position="409"/>
        <end position="602"/>
    </location>
</feature>
<comment type="similarity">
    <text evidence="2">Belongs to the IlvD/Edd family.</text>
</comment>
<dbReference type="GO" id="GO:0005739">
    <property type="term" value="C:mitochondrion"/>
    <property type="evidence" value="ECO:0007669"/>
    <property type="project" value="TreeGrafter"/>
</dbReference>
<dbReference type="InterPro" id="IPR050165">
    <property type="entry name" value="DHAD_IlvD/Edd"/>
</dbReference>
<dbReference type="OrthoDB" id="3851628at2759"/>
<evidence type="ECO:0000256" key="15">
    <source>
        <dbReference type="ARBA" id="ARBA00034078"/>
    </source>
</evidence>
<dbReference type="PANTHER" id="PTHR21000">
    <property type="entry name" value="DIHYDROXY-ACID DEHYDRATASE DAD"/>
    <property type="match status" value="1"/>
</dbReference>
<dbReference type="InterPro" id="IPR037237">
    <property type="entry name" value="IlvD/EDD_N"/>
</dbReference>
<dbReference type="STRING" id="401625.A0A0P1B952"/>
<evidence type="ECO:0000259" key="18">
    <source>
        <dbReference type="Pfam" id="PF24877"/>
    </source>
</evidence>
<keyword evidence="5" id="KW-0479">Metal-binding</keyword>
<comment type="pathway">
    <text evidence="13">Amino-acid biosynthesis; L-isoleucine biosynthesis; L-isoleucine from 2-oxobutanoate: step 3/4.</text>
</comment>
<accession>A0A0P1B952</accession>
<dbReference type="Proteomes" id="UP000054845">
    <property type="component" value="Unassembled WGS sequence"/>
</dbReference>
<keyword evidence="7" id="KW-0408">Iron</keyword>
<dbReference type="Gene3D" id="3.50.30.80">
    <property type="entry name" value="IlvD/EDD C-terminal domain-like"/>
    <property type="match status" value="1"/>
</dbReference>
<evidence type="ECO:0000256" key="5">
    <source>
        <dbReference type="ARBA" id="ARBA00022723"/>
    </source>
</evidence>
<evidence type="ECO:0000256" key="3">
    <source>
        <dbReference type="ARBA" id="ARBA00022605"/>
    </source>
</evidence>
<comment type="cofactor">
    <cofactor evidence="15">
        <name>[2Fe-2S] cluster</name>
        <dbReference type="ChEBI" id="CHEBI:190135"/>
    </cofactor>
</comment>
<keyword evidence="20" id="KW-1185">Reference proteome</keyword>
<dbReference type="GO" id="GO:0051537">
    <property type="term" value="F:2 iron, 2 sulfur cluster binding"/>
    <property type="evidence" value="ECO:0007669"/>
    <property type="project" value="UniProtKB-KW"/>
</dbReference>
<evidence type="ECO:0000256" key="1">
    <source>
        <dbReference type="ARBA" id="ARBA00001946"/>
    </source>
</evidence>
<dbReference type="GO" id="GO:0004160">
    <property type="term" value="F:dihydroxy-acid dehydratase activity"/>
    <property type="evidence" value="ECO:0007669"/>
    <property type="project" value="UniProtKB-EC"/>
</dbReference>